<sequence>MDIKTLLFITFFAIAGAKILSFPSEYRVHIVTVHDDGYRPFNPDVLEYYNGVSSHLRYPLNLNNYPNVVAVTMDQKDFNNGKSYLVDWYTNGTVRCYYSPNYELNYLDPGQDILNYTVVTGVNSIKPCHDGITLGHIVKINTEESGKLWKEMCVTLDGTRPIYMRDVGWSPLKSADYFEDWTVGEELKALNQDAKERIKRPSDNECETLSLRNHVSLPS</sequence>
<name>A0A2P6MZ03_9EUKA</name>
<protein>
    <submittedName>
        <fullName evidence="2">Uncharacterized protein</fullName>
    </submittedName>
</protein>
<dbReference type="InParanoid" id="A0A2P6MZ03"/>
<reference evidence="2 3" key="1">
    <citation type="journal article" date="2018" name="Genome Biol. Evol.">
        <title>Multiple Roots of Fruiting Body Formation in Amoebozoa.</title>
        <authorList>
            <person name="Hillmann F."/>
            <person name="Forbes G."/>
            <person name="Novohradska S."/>
            <person name="Ferling I."/>
            <person name="Riege K."/>
            <person name="Groth M."/>
            <person name="Westermann M."/>
            <person name="Marz M."/>
            <person name="Spaller T."/>
            <person name="Winckler T."/>
            <person name="Schaap P."/>
            <person name="Glockner G."/>
        </authorList>
    </citation>
    <scope>NUCLEOTIDE SEQUENCE [LARGE SCALE GENOMIC DNA]</scope>
    <source>
        <strain evidence="2 3">Jena</strain>
    </source>
</reference>
<dbReference type="Proteomes" id="UP000241769">
    <property type="component" value="Unassembled WGS sequence"/>
</dbReference>
<keyword evidence="1" id="KW-0732">Signal</keyword>
<feature type="chain" id="PRO_5015140384" evidence="1">
    <location>
        <begin position="18"/>
        <end position="219"/>
    </location>
</feature>
<accession>A0A2P6MZ03</accession>
<organism evidence="2 3">
    <name type="scientific">Planoprotostelium fungivorum</name>
    <dbReference type="NCBI Taxonomy" id="1890364"/>
    <lineage>
        <taxon>Eukaryota</taxon>
        <taxon>Amoebozoa</taxon>
        <taxon>Evosea</taxon>
        <taxon>Variosea</taxon>
        <taxon>Cavosteliida</taxon>
        <taxon>Cavosteliaceae</taxon>
        <taxon>Planoprotostelium</taxon>
    </lineage>
</organism>
<evidence type="ECO:0000313" key="2">
    <source>
        <dbReference type="EMBL" id="PRP76937.1"/>
    </source>
</evidence>
<evidence type="ECO:0000256" key="1">
    <source>
        <dbReference type="SAM" id="SignalP"/>
    </source>
</evidence>
<proteinExistence type="predicted"/>
<evidence type="ECO:0000313" key="3">
    <source>
        <dbReference type="Proteomes" id="UP000241769"/>
    </source>
</evidence>
<comment type="caution">
    <text evidence="2">The sequence shown here is derived from an EMBL/GenBank/DDBJ whole genome shotgun (WGS) entry which is preliminary data.</text>
</comment>
<dbReference type="EMBL" id="MDYQ01000292">
    <property type="protein sequence ID" value="PRP76937.1"/>
    <property type="molecule type" value="Genomic_DNA"/>
</dbReference>
<gene>
    <name evidence="2" type="ORF">PROFUN_06215</name>
</gene>
<feature type="signal peptide" evidence="1">
    <location>
        <begin position="1"/>
        <end position="17"/>
    </location>
</feature>
<dbReference type="AlphaFoldDB" id="A0A2P6MZ03"/>
<keyword evidence="3" id="KW-1185">Reference proteome</keyword>